<protein>
    <submittedName>
        <fullName evidence="2">Uncharacterized protein</fullName>
    </submittedName>
</protein>
<proteinExistence type="predicted"/>
<feature type="compositionally biased region" description="Basic and acidic residues" evidence="1">
    <location>
        <begin position="77"/>
        <end position="91"/>
    </location>
</feature>
<dbReference type="InterPro" id="IPR045635">
    <property type="entry name" value="DUF6412"/>
</dbReference>
<dbReference type="Pfam" id="PF19950">
    <property type="entry name" value="DUF6412"/>
    <property type="match status" value="1"/>
</dbReference>
<dbReference type="EMBL" id="VFML01000001">
    <property type="protein sequence ID" value="TQJ03684.1"/>
    <property type="molecule type" value="Genomic_DNA"/>
</dbReference>
<organism evidence="2 3">
    <name type="scientific">Amycolatopsis cihanbeyliensis</name>
    <dbReference type="NCBI Taxonomy" id="1128664"/>
    <lineage>
        <taxon>Bacteria</taxon>
        <taxon>Bacillati</taxon>
        <taxon>Actinomycetota</taxon>
        <taxon>Actinomycetes</taxon>
        <taxon>Pseudonocardiales</taxon>
        <taxon>Pseudonocardiaceae</taxon>
        <taxon>Amycolatopsis</taxon>
    </lineage>
</organism>
<evidence type="ECO:0000256" key="1">
    <source>
        <dbReference type="SAM" id="MobiDB-lite"/>
    </source>
</evidence>
<dbReference type="Proteomes" id="UP000320876">
    <property type="component" value="Unassembled WGS sequence"/>
</dbReference>
<accession>A0A542DKY0</accession>
<comment type="caution">
    <text evidence="2">The sequence shown here is derived from an EMBL/GenBank/DDBJ whole genome shotgun (WGS) entry which is preliminary data.</text>
</comment>
<feature type="compositionally biased region" description="Low complexity" evidence="1">
    <location>
        <begin position="96"/>
        <end position="105"/>
    </location>
</feature>
<dbReference type="RefSeq" id="WP_141999468.1">
    <property type="nucleotide sequence ID" value="NZ_VFML01000001.1"/>
</dbReference>
<gene>
    <name evidence="2" type="ORF">FB471_3448</name>
</gene>
<dbReference type="OrthoDB" id="3700882at2"/>
<feature type="region of interest" description="Disordered" evidence="1">
    <location>
        <begin position="77"/>
        <end position="105"/>
    </location>
</feature>
<reference evidence="2 3" key="1">
    <citation type="submission" date="2019-06" db="EMBL/GenBank/DDBJ databases">
        <title>Sequencing the genomes of 1000 actinobacteria strains.</title>
        <authorList>
            <person name="Klenk H.-P."/>
        </authorList>
    </citation>
    <scope>NUCLEOTIDE SEQUENCE [LARGE SCALE GENOMIC DNA]</scope>
    <source>
        <strain evidence="2 3">DSM 45679</strain>
    </source>
</reference>
<evidence type="ECO:0000313" key="3">
    <source>
        <dbReference type="Proteomes" id="UP000320876"/>
    </source>
</evidence>
<sequence length="105" mass="10825">MTRQARLRTRVGGALALFLPVLFLALPAAGDAGSFALAAALAAALASALVVRAGRLRPEPTTTPVQQRAVSIRERARSAGFLRLRDPDAPGRTRPRAPSAGSAAA</sequence>
<evidence type="ECO:0000313" key="2">
    <source>
        <dbReference type="EMBL" id="TQJ03684.1"/>
    </source>
</evidence>
<keyword evidence="3" id="KW-1185">Reference proteome</keyword>
<name>A0A542DKY0_AMYCI</name>
<dbReference type="AlphaFoldDB" id="A0A542DKY0"/>